<comment type="similarity">
    <text evidence="5">Belongs to the protein-tyrosine phosphatase family. Non-receptor class PTPDC1 subfamily.</text>
</comment>
<dbReference type="CDD" id="cd14506">
    <property type="entry name" value="PTP_PTPDC1"/>
    <property type="match status" value="1"/>
</dbReference>
<keyword evidence="3" id="KW-0904">Protein phosphatase</keyword>
<evidence type="ECO:0000313" key="9">
    <source>
        <dbReference type="EMBL" id="KAJ8373766.1"/>
    </source>
</evidence>
<evidence type="ECO:0000259" key="7">
    <source>
        <dbReference type="PROSITE" id="PS50054"/>
    </source>
</evidence>
<dbReference type="GO" id="GO:0060271">
    <property type="term" value="P:cilium assembly"/>
    <property type="evidence" value="ECO:0007669"/>
    <property type="project" value="InterPro"/>
</dbReference>
<accession>A0A9Q1G1Z8</accession>
<evidence type="ECO:0000259" key="8">
    <source>
        <dbReference type="PROSITE" id="PS50056"/>
    </source>
</evidence>
<dbReference type="PROSITE" id="PS50056">
    <property type="entry name" value="TYR_PHOSPHATASE_2"/>
    <property type="match status" value="1"/>
</dbReference>
<protein>
    <recommendedName>
        <fullName evidence="6">Protein tyrosine phosphatase domain-containing protein 1</fullName>
    </recommendedName>
</protein>
<proteinExistence type="inferred from homology"/>
<dbReference type="InterPro" id="IPR016130">
    <property type="entry name" value="Tyr_Pase_AS"/>
</dbReference>
<evidence type="ECO:0000256" key="4">
    <source>
        <dbReference type="ARBA" id="ARBA00056295"/>
    </source>
</evidence>
<dbReference type="SUPFAM" id="SSF52799">
    <property type="entry name" value="(Phosphotyrosine protein) phosphatases II"/>
    <property type="match status" value="1"/>
</dbReference>
<dbReference type="OrthoDB" id="542013at2759"/>
<dbReference type="InterPro" id="IPR003595">
    <property type="entry name" value="Tyr_Pase_cat"/>
</dbReference>
<dbReference type="PROSITE" id="PS00383">
    <property type="entry name" value="TYR_PHOSPHATASE_1"/>
    <property type="match status" value="1"/>
</dbReference>
<dbReference type="InterPro" id="IPR029021">
    <property type="entry name" value="Prot-tyrosine_phosphatase-like"/>
</dbReference>
<dbReference type="PROSITE" id="PS50054">
    <property type="entry name" value="TYR_PHOSPHATASE_DUAL"/>
    <property type="match status" value="1"/>
</dbReference>
<evidence type="ECO:0000313" key="10">
    <source>
        <dbReference type="Proteomes" id="UP001152622"/>
    </source>
</evidence>
<feature type="domain" description="Tyrosine specific protein phosphatases" evidence="8">
    <location>
        <begin position="143"/>
        <end position="210"/>
    </location>
</feature>
<dbReference type="GO" id="GO:0004725">
    <property type="term" value="F:protein tyrosine phosphatase activity"/>
    <property type="evidence" value="ECO:0007669"/>
    <property type="project" value="InterPro"/>
</dbReference>
<evidence type="ECO:0000256" key="6">
    <source>
        <dbReference type="ARBA" id="ARBA00072096"/>
    </source>
</evidence>
<dbReference type="Proteomes" id="UP001152622">
    <property type="component" value="Chromosome 2"/>
</dbReference>
<dbReference type="Gene3D" id="3.90.190.10">
    <property type="entry name" value="Protein tyrosine phosphatase superfamily"/>
    <property type="match status" value="1"/>
</dbReference>
<organism evidence="9 10">
    <name type="scientific">Synaphobranchus kaupii</name>
    <name type="common">Kaup's arrowtooth eel</name>
    <dbReference type="NCBI Taxonomy" id="118154"/>
    <lineage>
        <taxon>Eukaryota</taxon>
        <taxon>Metazoa</taxon>
        <taxon>Chordata</taxon>
        <taxon>Craniata</taxon>
        <taxon>Vertebrata</taxon>
        <taxon>Euteleostomi</taxon>
        <taxon>Actinopterygii</taxon>
        <taxon>Neopterygii</taxon>
        <taxon>Teleostei</taxon>
        <taxon>Anguilliformes</taxon>
        <taxon>Synaphobranchidae</taxon>
        <taxon>Synaphobranchus</taxon>
    </lineage>
</organism>
<reference evidence="9" key="1">
    <citation type="journal article" date="2023" name="Science">
        <title>Genome structures resolve the early diversification of teleost fishes.</title>
        <authorList>
            <person name="Parey E."/>
            <person name="Louis A."/>
            <person name="Montfort J."/>
            <person name="Bouchez O."/>
            <person name="Roques C."/>
            <person name="Iampietro C."/>
            <person name="Lluch J."/>
            <person name="Castinel A."/>
            <person name="Donnadieu C."/>
            <person name="Desvignes T."/>
            <person name="Floi Bucao C."/>
            <person name="Jouanno E."/>
            <person name="Wen M."/>
            <person name="Mejri S."/>
            <person name="Dirks R."/>
            <person name="Jansen H."/>
            <person name="Henkel C."/>
            <person name="Chen W.J."/>
            <person name="Zahm M."/>
            <person name="Cabau C."/>
            <person name="Klopp C."/>
            <person name="Thompson A.W."/>
            <person name="Robinson-Rechavi M."/>
            <person name="Braasch I."/>
            <person name="Lecointre G."/>
            <person name="Bobe J."/>
            <person name="Postlethwait J.H."/>
            <person name="Berthelot C."/>
            <person name="Roest Crollius H."/>
            <person name="Guiguen Y."/>
        </authorList>
    </citation>
    <scope>NUCLEOTIDE SEQUENCE</scope>
    <source>
        <strain evidence="9">WJC10195</strain>
    </source>
</reference>
<dbReference type="PANTHER" id="PTHR23339">
    <property type="entry name" value="TYROSINE SPECIFIC PROTEIN PHOSPHATASE AND DUAL SPECIFICITY PROTEIN PHOSPHATASE"/>
    <property type="match status" value="1"/>
</dbReference>
<dbReference type="SMART" id="SM00404">
    <property type="entry name" value="PTPc_motif"/>
    <property type="match status" value="1"/>
</dbReference>
<evidence type="ECO:0000256" key="5">
    <source>
        <dbReference type="ARBA" id="ARBA00060867"/>
    </source>
</evidence>
<dbReference type="SMART" id="SM00195">
    <property type="entry name" value="DSPc"/>
    <property type="match status" value="1"/>
</dbReference>
<evidence type="ECO:0000256" key="1">
    <source>
        <dbReference type="ARBA" id="ARBA00022794"/>
    </source>
</evidence>
<comment type="caution">
    <text evidence="9">The sequence shown here is derived from an EMBL/GenBank/DDBJ whole genome shotgun (WGS) entry which is preliminary data.</text>
</comment>
<comment type="function">
    <text evidence="4">May play roles in cilia formation and/or maintenance.</text>
</comment>
<dbReference type="InterPro" id="IPR000387">
    <property type="entry name" value="Tyr_Pase_dom"/>
</dbReference>
<dbReference type="EMBL" id="JAINUF010000002">
    <property type="protein sequence ID" value="KAJ8373766.1"/>
    <property type="molecule type" value="Genomic_DNA"/>
</dbReference>
<feature type="domain" description="Tyrosine-protein phosphatase" evidence="7">
    <location>
        <begin position="56"/>
        <end position="224"/>
    </location>
</feature>
<gene>
    <name evidence="9" type="ORF">SKAU_G00043460</name>
</gene>
<dbReference type="InterPro" id="IPR050561">
    <property type="entry name" value="PTP"/>
</dbReference>
<evidence type="ECO:0000256" key="2">
    <source>
        <dbReference type="ARBA" id="ARBA00022801"/>
    </source>
</evidence>
<keyword evidence="1" id="KW-0970">Cilium biogenesis/degradation</keyword>
<dbReference type="InterPro" id="IPR020422">
    <property type="entry name" value="TYR_PHOSPHATASE_DUAL_dom"/>
</dbReference>
<evidence type="ECO:0000256" key="3">
    <source>
        <dbReference type="ARBA" id="ARBA00022912"/>
    </source>
</evidence>
<name>A0A9Q1G1Z8_SYNKA</name>
<dbReference type="AlphaFoldDB" id="A0A9Q1G1Z8"/>
<dbReference type="InterPro" id="IPR049573">
    <property type="entry name" value="PTPDC1_PTP"/>
</dbReference>
<dbReference type="Pfam" id="PF00782">
    <property type="entry name" value="DSPc"/>
    <property type="match status" value="1"/>
</dbReference>
<keyword evidence="2" id="KW-0378">Hydrolase</keyword>
<dbReference type="InterPro" id="IPR000340">
    <property type="entry name" value="Dual-sp_phosphatase_cat-dom"/>
</dbReference>
<dbReference type="FunFam" id="3.90.190.10:FF:000027">
    <property type="entry name" value="Protein tyrosine phosphatase domain containing 1"/>
    <property type="match status" value="1"/>
</dbReference>
<keyword evidence="10" id="KW-1185">Reference proteome</keyword>
<sequence>MTLPVPVPRPSYSQARENLVKAIPPKIICLLACGGRDCRYEGPACWRPNQQTIRGVFSTWMTDGIVAMARPSTDLIKRYSIIEQFQQLKIKSIINMQLPGEHAHCGPVLELDSGFTYSPQAFMGKGIFFYNFGMTDFGVSSQAVMLDAVKVLAFAVKEGKVAVHCHAGLGRTGVLIACYLIYTLRVSPSEAIHYVRIKRPCSIQTRAQIDLVFQFSRLLGPLIQYPTVSCRHGAPFSLQQYLLRQRLLLHGEEARRLRDVPKIIHFLCGRLMALASGGALCPAARAELQRRGAVLKLTATVRETLMARRFLPVPRDPKRSQNASLSSVSSWDDPGGFLERKREVLLNKRSYSDSDLCNIALFQDQDFLPPPSKEIPKDTGPEYRGYNQKLAGTGLDTPRKAQCNGDAKTRVVPSSASRGIFTRNSAKRTKCTAKKNPAFPKFSSNVELSRPQSSSVPALESQAVAKAMAEQDPPGEVASQRVARLQDELNADECSWATLAMELDPTILSGLLWAWLEKLKEPVLKGEDVERLISDTQSLSSLGTLQKAQDQTISCILRCVGHVTGLCPQLEGAVLLRLLRALTRCSQDDTKQYAALIQVFKAIAKGYRCPCSSGIGKAANLFKKDR</sequence>